<geneLocation type="chloroplast" evidence="2"/>
<gene>
    <name evidence="2" type="ORF">SG3EUKT974678.1</name>
</gene>
<name>A0A2K9YRK7_HAELA</name>
<dbReference type="AlphaFoldDB" id="A0A2K9YRK7"/>
<keyword evidence="1" id="KW-0472">Membrane</keyword>
<dbReference type="EMBL" id="MG677935">
    <property type="protein sequence ID" value="AUW36443.1"/>
    <property type="molecule type" value="Genomic_DNA"/>
</dbReference>
<keyword evidence="1" id="KW-1133">Transmembrane helix</keyword>
<feature type="transmembrane region" description="Helical" evidence="1">
    <location>
        <begin position="12"/>
        <end position="31"/>
    </location>
</feature>
<reference evidence="2" key="1">
    <citation type="submission" date="2017-12" db="EMBL/GenBank/DDBJ databases">
        <authorList>
            <person name="Hurst M.R.H."/>
        </authorList>
    </citation>
    <scope>NUCLEOTIDE SEQUENCE</scope>
    <source>
        <strain evidence="2">UTEX 2505</strain>
    </source>
</reference>
<proteinExistence type="predicted"/>
<organism evidence="2">
    <name type="scientific">Haematococcus lacustris</name>
    <name type="common">Green alga</name>
    <name type="synonym">Haematococcus pluvialis</name>
    <dbReference type="NCBI Taxonomy" id="44745"/>
    <lineage>
        <taxon>Eukaryota</taxon>
        <taxon>Viridiplantae</taxon>
        <taxon>Chlorophyta</taxon>
        <taxon>core chlorophytes</taxon>
        <taxon>Chlorophyceae</taxon>
        <taxon>CS clade</taxon>
        <taxon>Chlamydomonadales</taxon>
        <taxon>Haematococcaceae</taxon>
        <taxon>Haematococcus</taxon>
    </lineage>
</organism>
<keyword evidence="2" id="KW-0150">Chloroplast</keyword>
<sequence length="78" mass="8870">MWGQANLLGEPRLTKIPFVILLLKVGFYVLLTRPPLNIFKTYFVRLACVKHAASVHSKPVINSPLFFSFVLNIPLVFN</sequence>
<protein>
    <submittedName>
        <fullName evidence="2">Uncharacterized protein</fullName>
    </submittedName>
</protein>
<accession>A0A2K9YRK7</accession>
<keyword evidence="2" id="KW-0934">Plastid</keyword>
<keyword evidence="1" id="KW-0812">Transmembrane</keyword>
<evidence type="ECO:0000313" key="2">
    <source>
        <dbReference type="EMBL" id="AUW36443.1"/>
    </source>
</evidence>
<evidence type="ECO:0000256" key="1">
    <source>
        <dbReference type="SAM" id="Phobius"/>
    </source>
</evidence>